<feature type="domain" description="MgtC/SapB/SrpB/YhiD N-terminal" evidence="2">
    <location>
        <begin position="12"/>
        <end position="135"/>
    </location>
</feature>
<proteinExistence type="predicted"/>
<keyword evidence="5" id="KW-1185">Reference proteome</keyword>
<dbReference type="PANTHER" id="PTHR39084">
    <property type="entry name" value="MEMBRANE PROTEIN-RELATED"/>
    <property type="match status" value="1"/>
</dbReference>
<feature type="transmembrane region" description="Helical" evidence="1">
    <location>
        <begin position="149"/>
        <end position="168"/>
    </location>
</feature>
<evidence type="ECO:0000259" key="3">
    <source>
        <dbReference type="Pfam" id="PF13194"/>
    </source>
</evidence>
<feature type="domain" description="DUF4010" evidence="3">
    <location>
        <begin position="184"/>
        <end position="392"/>
    </location>
</feature>
<feature type="transmembrane region" description="Helical" evidence="1">
    <location>
        <begin position="267"/>
        <end position="288"/>
    </location>
</feature>
<evidence type="ECO:0000313" key="5">
    <source>
        <dbReference type="Proteomes" id="UP001212042"/>
    </source>
</evidence>
<feature type="transmembrane region" description="Helical" evidence="1">
    <location>
        <begin position="103"/>
        <end position="128"/>
    </location>
</feature>
<feature type="transmembrane region" description="Helical" evidence="1">
    <location>
        <begin position="369"/>
        <end position="391"/>
    </location>
</feature>
<reference evidence="4 5" key="1">
    <citation type="submission" date="2023-01" db="EMBL/GenBank/DDBJ databases">
        <title>Pseudomonas SA3-5T sp. nov., isolated from tidal flat sediment.</title>
        <authorList>
            <person name="Kim H.S."/>
            <person name="Kim J.-S."/>
            <person name="Suh M.K."/>
            <person name="Eom M.K."/>
            <person name="Lee J.-S."/>
        </authorList>
    </citation>
    <scope>NUCLEOTIDE SEQUENCE [LARGE SCALE GENOMIC DNA]</scope>
    <source>
        <strain evidence="4 5">SA3-5</strain>
    </source>
</reference>
<sequence length="418" mass="44182">MPETLDTLLNFASALAVGLLIGAERGWHQRKVEEGGRVAGIRTFALSALLGGFAQLLGVHFGEAAWAVVFVGFAALVITSYVIETEQHNDLGMTSKVAQLITFLLGSLAVAGYTPLAASGAVAVALLLSLKRVMHYSLQQLSERELSGALQLLFISLVILPALPNQAYGPWQIFNPYITWWMVVLIAGLGFAAYVAIRLVGTRHGLLITALLGGIVSSTAMTITLARLNQERGLHAMLACGLLATSALMFPRVLLEVGLVNSQLLPRLIWPLGVAALVYAGGALMYFRLAGDPREESAEPPLKNPFELAPALRFALLLVLILFLVEAARRGLGDVGVYLVALLSGLADVDPITLSLARNAKTELLPQVAVHGIFLAALSNSLVKGVLIAVIGGRELALRTLPVMAAGLLAGAAVLLLV</sequence>
<evidence type="ECO:0000256" key="1">
    <source>
        <dbReference type="SAM" id="Phobius"/>
    </source>
</evidence>
<keyword evidence="1" id="KW-0472">Membrane</keyword>
<feature type="transmembrane region" description="Helical" evidence="1">
    <location>
        <begin position="398"/>
        <end position="417"/>
    </location>
</feature>
<dbReference type="Pfam" id="PF02308">
    <property type="entry name" value="MgtC"/>
    <property type="match status" value="1"/>
</dbReference>
<dbReference type="EMBL" id="JAQJZJ010000009">
    <property type="protein sequence ID" value="MDA7088390.1"/>
    <property type="molecule type" value="Genomic_DNA"/>
</dbReference>
<feature type="transmembrane region" description="Helical" evidence="1">
    <location>
        <begin position="308"/>
        <end position="325"/>
    </location>
</feature>
<evidence type="ECO:0000313" key="4">
    <source>
        <dbReference type="EMBL" id="MDA7088390.1"/>
    </source>
</evidence>
<gene>
    <name evidence="4" type="ORF">PH586_18570</name>
</gene>
<feature type="transmembrane region" description="Helical" evidence="1">
    <location>
        <begin position="39"/>
        <end position="57"/>
    </location>
</feature>
<comment type="caution">
    <text evidence="4">The sequence shown here is derived from an EMBL/GenBank/DDBJ whole genome shotgun (WGS) entry which is preliminary data.</text>
</comment>
<feature type="transmembrane region" description="Helical" evidence="1">
    <location>
        <begin position="234"/>
        <end position="255"/>
    </location>
</feature>
<feature type="transmembrane region" description="Helical" evidence="1">
    <location>
        <begin position="207"/>
        <end position="228"/>
    </location>
</feature>
<organism evidence="4 5">
    <name type="scientific">Pseudomonas aestuarii</name>
    <dbReference type="NCBI Taxonomy" id="3018340"/>
    <lineage>
        <taxon>Bacteria</taxon>
        <taxon>Pseudomonadati</taxon>
        <taxon>Pseudomonadota</taxon>
        <taxon>Gammaproteobacteria</taxon>
        <taxon>Pseudomonadales</taxon>
        <taxon>Pseudomonadaceae</taxon>
        <taxon>Pseudomonas</taxon>
    </lineage>
</organism>
<dbReference type="Proteomes" id="UP001212042">
    <property type="component" value="Unassembled WGS sequence"/>
</dbReference>
<keyword evidence="1" id="KW-0812">Transmembrane</keyword>
<feature type="transmembrane region" description="Helical" evidence="1">
    <location>
        <begin position="337"/>
        <end position="357"/>
    </location>
</feature>
<evidence type="ECO:0000259" key="2">
    <source>
        <dbReference type="Pfam" id="PF02308"/>
    </source>
</evidence>
<feature type="transmembrane region" description="Helical" evidence="1">
    <location>
        <begin position="180"/>
        <end position="200"/>
    </location>
</feature>
<dbReference type="PANTHER" id="PTHR39084:SF1">
    <property type="entry name" value="DUF4010 DOMAIN-CONTAINING PROTEIN"/>
    <property type="match status" value="1"/>
</dbReference>
<feature type="transmembrane region" description="Helical" evidence="1">
    <location>
        <begin position="7"/>
        <end position="27"/>
    </location>
</feature>
<dbReference type="RefSeq" id="WP_271349280.1">
    <property type="nucleotide sequence ID" value="NZ_JAQJZJ010000009.1"/>
</dbReference>
<feature type="transmembrane region" description="Helical" evidence="1">
    <location>
        <begin position="64"/>
        <end position="83"/>
    </location>
</feature>
<dbReference type="InterPro" id="IPR049177">
    <property type="entry name" value="MgtC_SapB_SrpB_YhiD_N"/>
</dbReference>
<dbReference type="Pfam" id="PF13194">
    <property type="entry name" value="DUF4010"/>
    <property type="match status" value="1"/>
</dbReference>
<keyword evidence="1" id="KW-1133">Transmembrane helix</keyword>
<dbReference type="InterPro" id="IPR025105">
    <property type="entry name" value="DUF4010"/>
</dbReference>
<accession>A0ABT4XJI8</accession>
<name>A0ABT4XJI8_9PSED</name>
<protein>
    <submittedName>
        <fullName evidence="4">MgtC/SapB family protein</fullName>
    </submittedName>
</protein>